<sequence>MALKSTSWKLALSSSILLCALLTACSSGGEAQPSGGGSGNDKPSVQLTFAYLNPGGTMTDLGLVQDEINKITKQKINATVKLLPIDGAAWTQQVNLLLAGNEPLDLLMTSSFFNYSSQVAKGQLRPLDDLLNKYGQGIKSSLEPIFYDGTKINGKIYGVASFRELVADYGFIARKDLQDKYNIDLSKIKSFEDLEMVFKTIKDNEPGMSPLVQRSSTTTVVGDMMGSKADGLGDSLGVLMLDDKNTKVVNLYETPQYKDAVALARKWYQAGYIMKDAATTQESGFALVKAGKGFGYFSNMKPGFEIQEKGLTGFEMKAVRLSKPIGGATGPIAFMVSIPSNTKYPDEAMKLMNLLYTDADVMNLLDNGIEGKHYVKVKDGIIKKPDGAASGYTFNQWEIGNNSLTALWEGNDSDHWNHLKQFNMSAVYSPAVGFSFDAANVKTEVASVTNVINQYKAGLESGSLDPKALPEFIDKLKTAGMDKIVAEKQKQLDAWLASNGKK</sequence>
<dbReference type="RefSeq" id="WP_268614660.1">
    <property type="nucleotide sequence ID" value="NZ_JAMDMX010000028.1"/>
</dbReference>
<dbReference type="InterPro" id="IPR022627">
    <property type="entry name" value="DUF3502"/>
</dbReference>
<comment type="caution">
    <text evidence="3">The sequence shown here is derived from an EMBL/GenBank/DDBJ whole genome shotgun (WGS) entry which is preliminary data.</text>
</comment>
<dbReference type="Pfam" id="PF12010">
    <property type="entry name" value="DUF3502"/>
    <property type="match status" value="1"/>
</dbReference>
<dbReference type="Gene3D" id="3.40.190.10">
    <property type="entry name" value="Periplasmic binding protein-like II"/>
    <property type="match status" value="1"/>
</dbReference>
<dbReference type="EMBL" id="JAMDMX010000028">
    <property type="protein sequence ID" value="MCY9693165.1"/>
    <property type="molecule type" value="Genomic_DNA"/>
</dbReference>
<evidence type="ECO:0000313" key="4">
    <source>
        <dbReference type="Proteomes" id="UP001527099"/>
    </source>
</evidence>
<gene>
    <name evidence="3" type="ORF">M5X19_09705</name>
</gene>
<evidence type="ECO:0000256" key="1">
    <source>
        <dbReference type="SAM" id="SignalP"/>
    </source>
</evidence>
<feature type="signal peptide" evidence="1">
    <location>
        <begin position="1"/>
        <end position="31"/>
    </location>
</feature>
<name>A0ABT4GAE8_9BACL</name>
<feature type="domain" description="DUF3502" evidence="2">
    <location>
        <begin position="430"/>
        <end position="497"/>
    </location>
</feature>
<dbReference type="Pfam" id="PF01547">
    <property type="entry name" value="SBP_bac_1"/>
    <property type="match status" value="1"/>
</dbReference>
<dbReference type="SUPFAM" id="SSF53850">
    <property type="entry name" value="Periplasmic binding protein-like II"/>
    <property type="match status" value="1"/>
</dbReference>
<keyword evidence="1" id="KW-0732">Signal</keyword>
<proteinExistence type="predicted"/>
<evidence type="ECO:0000259" key="2">
    <source>
        <dbReference type="Pfam" id="PF12010"/>
    </source>
</evidence>
<keyword evidence="4" id="KW-1185">Reference proteome</keyword>
<dbReference type="Proteomes" id="UP001527099">
    <property type="component" value="Unassembled WGS sequence"/>
</dbReference>
<evidence type="ECO:0000313" key="3">
    <source>
        <dbReference type="EMBL" id="MCY9693165.1"/>
    </source>
</evidence>
<dbReference type="PANTHER" id="PTHR43649:SF17">
    <property type="entry name" value="ABC TRANSPORTER SOLUTE BINDING PROTEIN-SUGAR TRANSPORT"/>
    <property type="match status" value="1"/>
</dbReference>
<protein>
    <submittedName>
        <fullName evidence="3">ABC transporter substrate-binding protein</fullName>
    </submittedName>
</protein>
<dbReference type="PROSITE" id="PS51257">
    <property type="entry name" value="PROKAR_LIPOPROTEIN"/>
    <property type="match status" value="1"/>
</dbReference>
<dbReference type="InterPro" id="IPR050490">
    <property type="entry name" value="Bact_solute-bd_prot1"/>
</dbReference>
<dbReference type="PANTHER" id="PTHR43649">
    <property type="entry name" value="ARABINOSE-BINDING PROTEIN-RELATED"/>
    <property type="match status" value="1"/>
</dbReference>
<feature type="chain" id="PRO_5046625767" evidence="1">
    <location>
        <begin position="32"/>
        <end position="502"/>
    </location>
</feature>
<dbReference type="InterPro" id="IPR006059">
    <property type="entry name" value="SBP"/>
</dbReference>
<accession>A0ABT4GAE8</accession>
<organism evidence="3 4">
    <name type="scientific">Paenibacillus alginolyticus</name>
    <dbReference type="NCBI Taxonomy" id="59839"/>
    <lineage>
        <taxon>Bacteria</taxon>
        <taxon>Bacillati</taxon>
        <taxon>Bacillota</taxon>
        <taxon>Bacilli</taxon>
        <taxon>Bacillales</taxon>
        <taxon>Paenibacillaceae</taxon>
        <taxon>Paenibacillus</taxon>
    </lineage>
</organism>
<reference evidence="3 4" key="1">
    <citation type="submission" date="2022-05" db="EMBL/GenBank/DDBJ databases">
        <title>Genome Sequencing of Bee-Associated Microbes.</title>
        <authorList>
            <person name="Dunlap C."/>
        </authorList>
    </citation>
    <scope>NUCLEOTIDE SEQUENCE [LARGE SCALE GENOMIC DNA]</scope>
    <source>
        <strain evidence="3 4">NRRL B-14421</strain>
    </source>
</reference>